<evidence type="ECO:0000256" key="1">
    <source>
        <dbReference type="SAM" id="MobiDB-lite"/>
    </source>
</evidence>
<keyword evidence="2" id="KW-0472">Membrane</keyword>
<dbReference type="EMBL" id="BOML01000006">
    <property type="protein sequence ID" value="GID99372.1"/>
    <property type="molecule type" value="Genomic_DNA"/>
</dbReference>
<organism evidence="3 4">
    <name type="scientific">Paractinoplanes durhamensis</name>
    <dbReference type="NCBI Taxonomy" id="113563"/>
    <lineage>
        <taxon>Bacteria</taxon>
        <taxon>Bacillati</taxon>
        <taxon>Actinomycetota</taxon>
        <taxon>Actinomycetes</taxon>
        <taxon>Micromonosporales</taxon>
        <taxon>Micromonosporaceae</taxon>
        <taxon>Paractinoplanes</taxon>
    </lineage>
</organism>
<feature type="transmembrane region" description="Helical" evidence="2">
    <location>
        <begin position="303"/>
        <end position="325"/>
    </location>
</feature>
<proteinExistence type="predicted"/>
<evidence type="ECO:0000313" key="4">
    <source>
        <dbReference type="Proteomes" id="UP000637628"/>
    </source>
</evidence>
<feature type="transmembrane region" description="Helical" evidence="2">
    <location>
        <begin position="61"/>
        <end position="82"/>
    </location>
</feature>
<keyword evidence="2" id="KW-0812">Transmembrane</keyword>
<protein>
    <recommendedName>
        <fullName evidence="5">DUF4407 domain-containing protein</fullName>
    </recommendedName>
</protein>
<reference evidence="3 4" key="1">
    <citation type="submission" date="2021-01" db="EMBL/GenBank/DDBJ databases">
        <title>Whole genome shotgun sequence of Actinoplanes durhamensis NBRC 14914.</title>
        <authorList>
            <person name="Komaki H."/>
            <person name="Tamura T."/>
        </authorList>
    </citation>
    <scope>NUCLEOTIDE SEQUENCE [LARGE SCALE GENOMIC DNA]</scope>
    <source>
        <strain evidence="3 4">NBRC 14914</strain>
    </source>
</reference>
<dbReference type="RefSeq" id="WP_203724773.1">
    <property type="nucleotide sequence ID" value="NZ_BAAATX010000004.1"/>
</dbReference>
<dbReference type="Pfam" id="PF14362">
    <property type="entry name" value="DUF4407"/>
    <property type="match status" value="1"/>
</dbReference>
<feature type="transmembrane region" description="Helical" evidence="2">
    <location>
        <begin position="106"/>
        <end position="124"/>
    </location>
</feature>
<accession>A0ABQ3YP58</accession>
<keyword evidence="2" id="KW-1133">Transmembrane helix</keyword>
<gene>
    <name evidence="3" type="ORF">Adu01nite_07230</name>
</gene>
<comment type="caution">
    <text evidence="3">The sequence shown here is derived from an EMBL/GenBank/DDBJ whole genome shotgun (WGS) entry which is preliminary data.</text>
</comment>
<evidence type="ECO:0008006" key="5">
    <source>
        <dbReference type="Google" id="ProtNLM"/>
    </source>
</evidence>
<dbReference type="Proteomes" id="UP000637628">
    <property type="component" value="Unassembled WGS sequence"/>
</dbReference>
<keyword evidence="4" id="KW-1185">Reference proteome</keyword>
<evidence type="ECO:0000313" key="3">
    <source>
        <dbReference type="EMBL" id="GID99372.1"/>
    </source>
</evidence>
<evidence type="ECO:0000256" key="2">
    <source>
        <dbReference type="SAM" id="Phobius"/>
    </source>
</evidence>
<feature type="region of interest" description="Disordered" evidence="1">
    <location>
        <begin position="250"/>
        <end position="271"/>
    </location>
</feature>
<sequence length="467" mass="51761">MPKRRRDVLLRVANVNPESVITHTDRVLYSAVGVFVLLYFVYATVGGAAFIDASANYQQPWYRWLVGPMIAAGVVAYDRAVVGRVSISYDKLESTDPKEFLRKPTAGLYLGRLGLALLFAVLITEPLMLARYQGEIDNRLNEVHNQQLTKIDTNGVVGTWTTRLNQLKQETVADDAALRDLTNRASQKRRDARLLYQQAVEDSAGDGVSRNTGCPHGGYCDELVRRSRGLDDQAAALDRQAGTLLDTQRTARNARAAEQAELTEQIGDQRHANNKAVKADAGFGARTAAMWHLVTSDFWGVGVFYLGITLLLVALDCAAVGLKFVSRGNAYERNEARIARRSEHEALLLHEREIQDSRTYGEAMAKVVSRGIAAAAEDEQVARESAERAGAVLRHSVVVPDEVRKLTSHRGRHYRPVQGELLAPNTEDDDEPIRNGRHRRSIRTPVIVDEDVRVLPAGGTGRQHRQV</sequence>
<dbReference type="InterPro" id="IPR025519">
    <property type="entry name" value="DUF4407"/>
</dbReference>
<name>A0ABQ3YP58_9ACTN</name>
<feature type="transmembrane region" description="Helical" evidence="2">
    <location>
        <begin position="27"/>
        <end position="49"/>
    </location>
</feature>